<reference evidence="1" key="1">
    <citation type="journal article" date="2020" name="Nat. Genet.">
        <title>Genomic diversifications of five Gossypium allopolyploid species and their impact on cotton improvement.</title>
        <authorList>
            <person name="Chen Z.J."/>
            <person name="Sreedasyam A."/>
            <person name="Ando A."/>
            <person name="Song Q."/>
            <person name="De Santiago L.M."/>
            <person name="Hulse-Kemp A.M."/>
            <person name="Ding M."/>
            <person name="Ye W."/>
            <person name="Kirkbride R.C."/>
            <person name="Jenkins J."/>
            <person name="Plott C."/>
            <person name="Lovell J."/>
            <person name="Lin Y.M."/>
            <person name="Vaughn R."/>
            <person name="Liu B."/>
            <person name="Simpson S."/>
            <person name="Scheffler B.E."/>
            <person name="Wen L."/>
            <person name="Saski C.A."/>
            <person name="Grover C.E."/>
            <person name="Hu G."/>
            <person name="Conover J.L."/>
            <person name="Carlson J.W."/>
            <person name="Shu S."/>
            <person name="Boston L.B."/>
            <person name="Williams M."/>
            <person name="Peterson D.G."/>
            <person name="McGee K."/>
            <person name="Jones D.C."/>
            <person name="Wendel J.F."/>
            <person name="Stelly D.M."/>
            <person name="Grimwood J."/>
            <person name="Schmutz J."/>
        </authorList>
    </citation>
    <scope>NUCLEOTIDE SEQUENCE [LARGE SCALE GENOMIC DNA]</scope>
    <source>
        <strain evidence="1">cv. TM-1</strain>
    </source>
</reference>
<dbReference type="KEGG" id="ghi:107892764"/>
<name>A0A1U8IBZ4_GOSHI</name>
<gene>
    <name evidence="2" type="primary">LOC107892764</name>
</gene>
<evidence type="ECO:0000313" key="2">
    <source>
        <dbReference type="RefSeq" id="XP_016673304.1"/>
    </source>
</evidence>
<dbReference type="RefSeq" id="XP_016673304.1">
    <property type="nucleotide sequence ID" value="XM_016817815.1"/>
</dbReference>
<dbReference type="PaxDb" id="3635-A0A1U8IBZ4"/>
<dbReference type="OrthoDB" id="10308905at2759"/>
<sequence length="101" mass="10894">MVSFCIRSEPDQNVVEVNKTDYDESCSADHPLHNWTAGTGRDVDSITISLAAKDSATVARCSTSAPLNEKSALCSIFYSGQLVLPAAFAIAALWEAFVPIW</sequence>
<keyword evidence="1" id="KW-1185">Reference proteome</keyword>
<organism evidence="1 2">
    <name type="scientific">Gossypium hirsutum</name>
    <name type="common">Upland cotton</name>
    <name type="synonym">Gossypium mexicanum</name>
    <dbReference type="NCBI Taxonomy" id="3635"/>
    <lineage>
        <taxon>Eukaryota</taxon>
        <taxon>Viridiplantae</taxon>
        <taxon>Streptophyta</taxon>
        <taxon>Embryophyta</taxon>
        <taxon>Tracheophyta</taxon>
        <taxon>Spermatophyta</taxon>
        <taxon>Magnoliopsida</taxon>
        <taxon>eudicotyledons</taxon>
        <taxon>Gunneridae</taxon>
        <taxon>Pentapetalae</taxon>
        <taxon>rosids</taxon>
        <taxon>malvids</taxon>
        <taxon>Malvales</taxon>
        <taxon>Malvaceae</taxon>
        <taxon>Malvoideae</taxon>
        <taxon>Gossypium</taxon>
    </lineage>
</organism>
<evidence type="ECO:0000313" key="1">
    <source>
        <dbReference type="Proteomes" id="UP000818029"/>
    </source>
</evidence>
<dbReference type="AlphaFoldDB" id="A0A1U8IBZ4"/>
<proteinExistence type="predicted"/>
<dbReference type="Proteomes" id="UP000818029">
    <property type="component" value="Chromosome D09"/>
</dbReference>
<accession>A0A1U8IBZ4</accession>
<reference evidence="2" key="2">
    <citation type="submission" date="2025-08" db="UniProtKB">
        <authorList>
            <consortium name="RefSeq"/>
        </authorList>
    </citation>
    <scope>IDENTIFICATION</scope>
</reference>
<dbReference type="GeneID" id="107892764"/>
<protein>
    <submittedName>
        <fullName evidence="2">Lamin-like protein</fullName>
    </submittedName>
</protein>